<dbReference type="AlphaFoldDB" id="A0A1R3H3N8"/>
<dbReference type="PROSITE" id="PS51473">
    <property type="entry name" value="GNK2"/>
    <property type="match status" value="2"/>
</dbReference>
<reference evidence="6" key="1">
    <citation type="submission" date="2013-09" db="EMBL/GenBank/DDBJ databases">
        <title>Corchorus olitorius genome sequencing.</title>
        <authorList>
            <person name="Alam M."/>
            <person name="Haque M.S."/>
            <person name="Islam M.S."/>
            <person name="Emdad E.M."/>
            <person name="Islam M.M."/>
            <person name="Ahmed B."/>
            <person name="Halim A."/>
            <person name="Hossen Q.M.M."/>
            <person name="Hossain M.Z."/>
            <person name="Ahmed R."/>
            <person name="Khan M.M."/>
            <person name="Islam R."/>
            <person name="Rashid M.M."/>
            <person name="Khan S.A."/>
            <person name="Rahman M.S."/>
            <person name="Alam M."/>
            <person name="Yahiya A.S."/>
            <person name="Khan M.S."/>
            <person name="Azam M.S."/>
            <person name="Haque T."/>
            <person name="Lashkar M.Z.H."/>
            <person name="Akhand A.I."/>
            <person name="Morshed G."/>
            <person name="Roy S."/>
            <person name="Uddin K.S."/>
            <person name="Rabeya T."/>
            <person name="Hossain A.S."/>
            <person name="Chowdhury A."/>
            <person name="Snigdha A.R."/>
            <person name="Mortoza M.S."/>
            <person name="Matin S.A."/>
            <person name="Hoque S.M.E."/>
            <person name="Islam M.K."/>
            <person name="Roy D.K."/>
            <person name="Haider R."/>
            <person name="Moosa M.M."/>
            <person name="Elias S.M."/>
            <person name="Hasan A.M."/>
            <person name="Jahan S."/>
            <person name="Shafiuddin M."/>
            <person name="Mahmood N."/>
            <person name="Shommy N.S."/>
        </authorList>
    </citation>
    <scope>NUCLEOTIDE SEQUENCE [LARGE SCALE GENOMIC DNA]</scope>
    <source>
        <strain evidence="6">cv. O-4</strain>
    </source>
</reference>
<keyword evidence="2" id="KW-0677">Repeat</keyword>
<dbReference type="EMBL" id="AWUE01020866">
    <property type="protein sequence ID" value="OMO64947.1"/>
    <property type="molecule type" value="Genomic_DNA"/>
</dbReference>
<feature type="domain" description="Gnk2-homologous" evidence="4">
    <location>
        <begin position="134"/>
        <end position="240"/>
    </location>
</feature>
<dbReference type="InterPro" id="IPR038408">
    <property type="entry name" value="GNK2_sf"/>
</dbReference>
<dbReference type="InterPro" id="IPR002902">
    <property type="entry name" value="GNK2"/>
</dbReference>
<evidence type="ECO:0000313" key="6">
    <source>
        <dbReference type="Proteomes" id="UP000187203"/>
    </source>
</evidence>
<keyword evidence="6" id="KW-1185">Reference proteome</keyword>
<keyword evidence="1 3" id="KW-0732">Signal</keyword>
<dbReference type="Gene3D" id="3.30.200.20">
    <property type="entry name" value="Phosphorylase Kinase, domain 1"/>
    <property type="match status" value="1"/>
</dbReference>
<evidence type="ECO:0000256" key="2">
    <source>
        <dbReference type="ARBA" id="ARBA00022737"/>
    </source>
</evidence>
<proteinExistence type="predicted"/>
<sequence length="424" mass="46877">MALLYKSKTFLLFLIVILEFISLISCQSPTYTAHSCLGPGNDTVTASYKSNLTALLDSISSKAVDQTFYNDSLNGIYSLFLCRGDVSSNICQVCVKNATQTLTQRCPSDKRAVIWYDECMLRYSDTNFFGLVRLFPRLLMWNPNNSTSPEEGNIGTQGLIFSLVDHGPYTENMFETNEMLVGNGPGRRFGLVQCSRDLNVSDCSSCLRSLLDQTEECCLGKTGWRILTPSCLIRYEMYRFYEEPSAPPPENQEEGMSQEILLRSSRGSKPAHLMEAGLHLSDEDDNGEMHYIDLATIQAATNNFSRANKLGEGGFGPVYKAWMLWNEGKGEELIDPNITNDCLIQDVLRWIHIALLCVQDDPALRPPMSAVVLMLGSKSVNLPQPSTPPYSAARFATMSDHSSTCGTNGTGLPTSDLFSTTASS</sequence>
<dbReference type="PANTHER" id="PTHR32099:SF31">
    <property type="entry name" value="PROTEIN KINASE DOMAIN-CONTAINING PROTEIN"/>
    <property type="match status" value="1"/>
</dbReference>
<protein>
    <recommendedName>
        <fullName evidence="4">Gnk2-homologous domain-containing protein</fullName>
    </recommendedName>
</protein>
<evidence type="ECO:0000259" key="4">
    <source>
        <dbReference type="PROSITE" id="PS51473"/>
    </source>
</evidence>
<dbReference type="OrthoDB" id="945590at2759"/>
<dbReference type="Gene3D" id="3.30.430.20">
    <property type="entry name" value="Gnk2 domain, C-X8-C-X2-C motif"/>
    <property type="match status" value="2"/>
</dbReference>
<evidence type="ECO:0000313" key="5">
    <source>
        <dbReference type="EMBL" id="OMO64947.1"/>
    </source>
</evidence>
<dbReference type="SUPFAM" id="SSF56112">
    <property type="entry name" value="Protein kinase-like (PK-like)"/>
    <property type="match status" value="1"/>
</dbReference>
<feature type="signal peptide" evidence="3">
    <location>
        <begin position="1"/>
        <end position="26"/>
    </location>
</feature>
<name>A0A1R3H3N8_9ROSI</name>
<evidence type="ECO:0000256" key="3">
    <source>
        <dbReference type="SAM" id="SignalP"/>
    </source>
</evidence>
<dbReference type="STRING" id="93759.A0A1R3H3N8"/>
<feature type="domain" description="Gnk2-homologous" evidence="4">
    <location>
        <begin position="30"/>
        <end position="128"/>
    </location>
</feature>
<dbReference type="Proteomes" id="UP000187203">
    <property type="component" value="Unassembled WGS sequence"/>
</dbReference>
<evidence type="ECO:0000256" key="1">
    <source>
        <dbReference type="ARBA" id="ARBA00022729"/>
    </source>
</evidence>
<dbReference type="Pfam" id="PF01657">
    <property type="entry name" value="Stress-antifung"/>
    <property type="match status" value="2"/>
</dbReference>
<dbReference type="InterPro" id="IPR011009">
    <property type="entry name" value="Kinase-like_dom_sf"/>
</dbReference>
<gene>
    <name evidence="5" type="ORF">COLO4_31692</name>
</gene>
<feature type="chain" id="PRO_5013091131" description="Gnk2-homologous domain-containing protein" evidence="3">
    <location>
        <begin position="27"/>
        <end position="424"/>
    </location>
</feature>
<comment type="caution">
    <text evidence="5">The sequence shown here is derived from an EMBL/GenBank/DDBJ whole genome shotgun (WGS) entry which is preliminary data.</text>
</comment>
<dbReference type="CDD" id="cd23509">
    <property type="entry name" value="Gnk2-like"/>
    <property type="match status" value="2"/>
</dbReference>
<dbReference type="PANTHER" id="PTHR32099">
    <property type="entry name" value="CYSTEINE-RICH REPEAT SECRETORY PROTEIN"/>
    <property type="match status" value="1"/>
</dbReference>
<organism evidence="5 6">
    <name type="scientific">Corchorus olitorius</name>
    <dbReference type="NCBI Taxonomy" id="93759"/>
    <lineage>
        <taxon>Eukaryota</taxon>
        <taxon>Viridiplantae</taxon>
        <taxon>Streptophyta</taxon>
        <taxon>Embryophyta</taxon>
        <taxon>Tracheophyta</taxon>
        <taxon>Spermatophyta</taxon>
        <taxon>Magnoliopsida</taxon>
        <taxon>eudicotyledons</taxon>
        <taxon>Gunneridae</taxon>
        <taxon>Pentapetalae</taxon>
        <taxon>rosids</taxon>
        <taxon>malvids</taxon>
        <taxon>Malvales</taxon>
        <taxon>Malvaceae</taxon>
        <taxon>Grewioideae</taxon>
        <taxon>Apeibeae</taxon>
        <taxon>Corchorus</taxon>
    </lineage>
</organism>
<accession>A0A1R3H3N8</accession>